<evidence type="ECO:0000256" key="1">
    <source>
        <dbReference type="SAM" id="Phobius"/>
    </source>
</evidence>
<evidence type="ECO:0000313" key="4">
    <source>
        <dbReference type="Proteomes" id="UP000830116"/>
    </source>
</evidence>
<keyword evidence="1" id="KW-0812">Transmembrane</keyword>
<keyword evidence="4" id="KW-1185">Reference proteome</keyword>
<feature type="transmembrane region" description="Helical" evidence="1">
    <location>
        <begin position="50"/>
        <end position="71"/>
    </location>
</feature>
<evidence type="ECO:0000259" key="2">
    <source>
        <dbReference type="Pfam" id="PF09500"/>
    </source>
</evidence>
<dbReference type="EMBL" id="CP093442">
    <property type="protein sequence ID" value="UOF01735.1"/>
    <property type="molecule type" value="Genomic_DNA"/>
</dbReference>
<dbReference type="Gene3D" id="3.10.129.10">
    <property type="entry name" value="Hotdog Thioesterase"/>
    <property type="match status" value="1"/>
</dbReference>
<keyword evidence="1" id="KW-1133">Transmembrane helix</keyword>
<proteinExistence type="predicted"/>
<protein>
    <submittedName>
        <fullName evidence="3">Thioesterase domain-containing protein</fullName>
    </submittedName>
</protein>
<gene>
    <name evidence="3" type="ORF">MNR06_02045</name>
</gene>
<dbReference type="SUPFAM" id="SSF54637">
    <property type="entry name" value="Thioesterase/thiol ester dehydrase-isomerase"/>
    <property type="match status" value="1"/>
</dbReference>
<keyword evidence="1" id="KW-0472">Membrane</keyword>
<name>A0ABY4CHP9_9BACT</name>
<dbReference type="InterPro" id="IPR029069">
    <property type="entry name" value="HotDog_dom_sf"/>
</dbReference>
<accession>A0ABY4CHP9</accession>
<dbReference type="RefSeq" id="WP_243538339.1">
    <property type="nucleotide sequence ID" value="NZ_CP093442.1"/>
</dbReference>
<dbReference type="InterPro" id="IPR012660">
    <property type="entry name" value="YiiD_C"/>
</dbReference>
<reference evidence="3" key="1">
    <citation type="submission" date="2022-03" db="EMBL/GenBank/DDBJ databases">
        <title>Genome Identification and Characterization of new species Bdellovibrio reynosense LBG001 sp. nov. from a Mexico soil sample.</title>
        <authorList>
            <person name="Camilli A."/>
            <person name="Ajao Y."/>
            <person name="Guo X."/>
        </authorList>
    </citation>
    <scope>NUCLEOTIDE SEQUENCE</scope>
    <source>
        <strain evidence="3">LBG001</strain>
    </source>
</reference>
<dbReference type="Pfam" id="PF09500">
    <property type="entry name" value="YiiD_C"/>
    <property type="match status" value="1"/>
</dbReference>
<organism evidence="3 4">
    <name type="scientific">Bdellovibrio reynosensis</name>
    <dbReference type="NCBI Taxonomy" id="2835041"/>
    <lineage>
        <taxon>Bacteria</taxon>
        <taxon>Pseudomonadati</taxon>
        <taxon>Bdellovibrionota</taxon>
        <taxon>Bdellovibrionia</taxon>
        <taxon>Bdellovibrionales</taxon>
        <taxon>Pseudobdellovibrionaceae</taxon>
        <taxon>Bdellovibrio</taxon>
    </lineage>
</organism>
<evidence type="ECO:0000313" key="3">
    <source>
        <dbReference type="EMBL" id="UOF01735.1"/>
    </source>
</evidence>
<dbReference type="Proteomes" id="UP000830116">
    <property type="component" value="Chromosome"/>
</dbReference>
<sequence>MEVNPLELSEILRNKIALYEHLGIEVLTMGPHEVRFRVALEKNYNHKGTAFGGSLYATGVMAAYAMVLTGLHERKINTENIVISKGEIEYLRPVDTDFEIICRFPSIEEENAFYDELKDKGRVKAKLESQIVGLGPGRSLKASLIGTFVVRC</sequence>
<feature type="domain" description="Thioesterase putative" evidence="2">
    <location>
        <begin position="7"/>
        <end position="150"/>
    </location>
</feature>